<dbReference type="OrthoDB" id="4207132at2759"/>
<comment type="caution">
    <text evidence="1">The sequence shown here is derived from an EMBL/GenBank/DDBJ whole genome shotgun (WGS) entry which is preliminary data.</text>
</comment>
<sequence length="177" mass="20792">MKERNRTNINRIVSWSNYGYSEPSDEVYREIHNLSQLEDRRSTPKLLGYAVRKQGSSDELPGGYIAHIVMQKVPGENLHGFDPFTKEEQNQNIIWEPESGQGYVAFVNYPRFLLTCCSFIVDLEDVEQHTNRTKDDVCLDALEQLEYWGLIERQYDSTLFFQKDKLLEDLKTRLYSQ</sequence>
<dbReference type="EMBL" id="JZBS01000928">
    <property type="protein sequence ID" value="KKK24752.1"/>
    <property type="molecule type" value="Genomic_DNA"/>
</dbReference>
<proteinExistence type="predicted"/>
<dbReference type="AlphaFoldDB" id="A0A0F8XMK6"/>
<keyword evidence="2" id="KW-1185">Reference proteome</keyword>
<evidence type="ECO:0000313" key="2">
    <source>
        <dbReference type="Proteomes" id="UP000034291"/>
    </source>
</evidence>
<evidence type="ECO:0000313" key="1">
    <source>
        <dbReference type="EMBL" id="KKK24752.1"/>
    </source>
</evidence>
<accession>A0A0F8XMK6</accession>
<organism evidence="1 2">
    <name type="scientific">Aspergillus rambellii</name>
    <dbReference type="NCBI Taxonomy" id="308745"/>
    <lineage>
        <taxon>Eukaryota</taxon>
        <taxon>Fungi</taxon>
        <taxon>Dikarya</taxon>
        <taxon>Ascomycota</taxon>
        <taxon>Pezizomycotina</taxon>
        <taxon>Eurotiomycetes</taxon>
        <taxon>Eurotiomycetidae</taxon>
        <taxon>Eurotiales</taxon>
        <taxon>Aspergillaceae</taxon>
        <taxon>Aspergillus</taxon>
        <taxon>Aspergillus subgen. Nidulantes</taxon>
    </lineage>
</organism>
<reference evidence="1 2" key="1">
    <citation type="submission" date="2015-02" db="EMBL/GenBank/DDBJ databases">
        <title>Draft Genome Sequences of Two Closely-Related Aflatoxigenic Aspergillus Species Obtained from the Cote d'Ivoire.</title>
        <authorList>
            <person name="Moore G.G."/>
            <person name="Beltz S.B."/>
            <person name="Mack B.M."/>
        </authorList>
    </citation>
    <scope>NUCLEOTIDE SEQUENCE [LARGE SCALE GENOMIC DNA]</scope>
    <source>
        <strain evidence="1 2">SRRC1468</strain>
    </source>
</reference>
<dbReference type="Proteomes" id="UP000034291">
    <property type="component" value="Unassembled WGS sequence"/>
</dbReference>
<gene>
    <name evidence="1" type="ORF">ARAM_006044</name>
</gene>
<dbReference type="STRING" id="308745.A0A0F8XMK6"/>
<name>A0A0F8XMK6_9EURO</name>
<protein>
    <submittedName>
        <fullName evidence="1">Uncharacterized protein</fullName>
    </submittedName>
</protein>